<feature type="binding site" evidence="10">
    <location>
        <position position="203"/>
    </location>
    <ligand>
        <name>Mn(2+)</name>
        <dbReference type="ChEBI" id="CHEBI:29035"/>
    </ligand>
</feature>
<dbReference type="NCBIfam" id="TIGR00224">
    <property type="entry name" value="pckA"/>
    <property type="match status" value="1"/>
</dbReference>
<evidence type="ECO:0000256" key="9">
    <source>
        <dbReference type="ARBA" id="ARBA00047371"/>
    </source>
</evidence>
<dbReference type="PANTHER" id="PTHR30031:SF0">
    <property type="entry name" value="PHOSPHOENOLPYRUVATE CARBOXYKINASE (ATP)"/>
    <property type="match status" value="1"/>
</dbReference>
<evidence type="ECO:0000313" key="11">
    <source>
        <dbReference type="EMBL" id="QNA43641.1"/>
    </source>
</evidence>
<comment type="subcellular location">
    <subcellularLocation>
        <location evidence="10">Cytoplasm</location>
    </subcellularLocation>
</comment>
<dbReference type="SUPFAM" id="SSF68923">
    <property type="entry name" value="PEP carboxykinase N-terminal domain"/>
    <property type="match status" value="1"/>
</dbReference>
<dbReference type="Gene3D" id="3.40.449.10">
    <property type="entry name" value="Phosphoenolpyruvate Carboxykinase, domain 1"/>
    <property type="match status" value="1"/>
</dbReference>
<dbReference type="Proteomes" id="UP000515344">
    <property type="component" value="Chromosome"/>
</dbReference>
<comment type="pathway">
    <text evidence="1 10">Carbohydrate biosynthesis; gluconeogenesis.</text>
</comment>
<dbReference type="Gene3D" id="3.90.228.20">
    <property type="match status" value="1"/>
</dbReference>
<feature type="binding site" evidence="10">
    <location>
        <position position="325"/>
    </location>
    <ligand>
        <name>ATP</name>
        <dbReference type="ChEBI" id="CHEBI:30616"/>
    </ligand>
</feature>
<protein>
    <recommendedName>
        <fullName evidence="3 10">Phosphoenolpyruvate carboxykinase (ATP)</fullName>
        <shortName evidence="10">PCK</shortName>
        <shortName evidence="10">PEP carboxykinase</shortName>
        <shortName evidence="10">PEPCK</shortName>
        <ecNumber evidence="3 10">4.1.1.49</ecNumber>
    </recommendedName>
</protein>
<evidence type="ECO:0000256" key="5">
    <source>
        <dbReference type="ARBA" id="ARBA00022741"/>
    </source>
</evidence>
<keyword evidence="8 10" id="KW-0456">Lyase</keyword>
<keyword evidence="4 10" id="KW-0312">Gluconeogenesis</keyword>
<feature type="binding site" evidence="10">
    <location>
        <position position="223"/>
    </location>
    <ligand>
        <name>Mn(2+)</name>
        <dbReference type="ChEBI" id="CHEBI:29035"/>
    </ligand>
</feature>
<dbReference type="Gene3D" id="2.170.8.10">
    <property type="entry name" value="Phosphoenolpyruvate Carboxykinase, domain 2"/>
    <property type="match status" value="1"/>
</dbReference>
<dbReference type="InterPro" id="IPR013035">
    <property type="entry name" value="PEP_carboxykinase_C"/>
</dbReference>
<feature type="binding site" evidence="10">
    <location>
        <begin position="239"/>
        <end position="247"/>
    </location>
    <ligand>
        <name>ATP</name>
        <dbReference type="ChEBI" id="CHEBI:30616"/>
    </ligand>
</feature>
<feature type="binding site" evidence="10">
    <location>
        <position position="61"/>
    </location>
    <ligand>
        <name>substrate</name>
    </ligand>
</feature>
<dbReference type="EC" id="4.1.1.49" evidence="3 10"/>
<keyword evidence="10" id="KW-0963">Cytoplasm</keyword>
<dbReference type="HAMAP" id="MF_00453">
    <property type="entry name" value="PEPCK_ATP"/>
    <property type="match status" value="1"/>
</dbReference>
<feature type="binding site" evidence="10">
    <location>
        <position position="203"/>
    </location>
    <ligand>
        <name>substrate</name>
    </ligand>
</feature>
<evidence type="ECO:0000256" key="7">
    <source>
        <dbReference type="ARBA" id="ARBA00022840"/>
    </source>
</evidence>
<organism evidence="11 12">
    <name type="scientific">Lacibacter sediminis</name>
    <dbReference type="NCBI Taxonomy" id="2760713"/>
    <lineage>
        <taxon>Bacteria</taxon>
        <taxon>Pseudomonadati</taxon>
        <taxon>Bacteroidota</taxon>
        <taxon>Chitinophagia</taxon>
        <taxon>Chitinophagales</taxon>
        <taxon>Chitinophagaceae</taxon>
        <taxon>Lacibacter</taxon>
    </lineage>
</organism>
<keyword evidence="6 10" id="KW-0210">Decarboxylase</keyword>
<keyword evidence="10" id="KW-0479">Metal-binding</keyword>
<dbReference type="SUPFAM" id="SSF53795">
    <property type="entry name" value="PEP carboxykinase-like"/>
    <property type="match status" value="1"/>
</dbReference>
<dbReference type="GO" id="GO:0005524">
    <property type="term" value="F:ATP binding"/>
    <property type="evidence" value="ECO:0007669"/>
    <property type="project" value="UniProtKB-UniRule"/>
</dbReference>
<dbReference type="CDD" id="cd00484">
    <property type="entry name" value="PEPCK_ATP"/>
    <property type="match status" value="1"/>
</dbReference>
<dbReference type="AlphaFoldDB" id="A0A7G5XDT8"/>
<dbReference type="UniPathway" id="UPA00138"/>
<comment type="similarity">
    <text evidence="2 10">Belongs to the phosphoenolpyruvate carboxykinase (ATP) family.</text>
</comment>
<evidence type="ECO:0000256" key="4">
    <source>
        <dbReference type="ARBA" id="ARBA00022432"/>
    </source>
</evidence>
<feature type="binding site" evidence="10">
    <location>
        <position position="450"/>
    </location>
    <ligand>
        <name>ATP</name>
        <dbReference type="ChEBI" id="CHEBI:30616"/>
    </ligand>
</feature>
<feature type="binding site" evidence="10">
    <location>
        <position position="197"/>
    </location>
    <ligand>
        <name>substrate</name>
    </ligand>
</feature>
<dbReference type="PIRSF" id="PIRSF006294">
    <property type="entry name" value="PEP_crbxkin"/>
    <property type="match status" value="1"/>
</dbReference>
<feature type="binding site" evidence="10">
    <location>
        <position position="223"/>
    </location>
    <ligand>
        <name>ATP</name>
        <dbReference type="ChEBI" id="CHEBI:30616"/>
    </ligand>
</feature>
<evidence type="ECO:0000256" key="10">
    <source>
        <dbReference type="HAMAP-Rule" id="MF_00453"/>
    </source>
</evidence>
<dbReference type="GO" id="GO:0006094">
    <property type="term" value="P:gluconeogenesis"/>
    <property type="evidence" value="ECO:0007669"/>
    <property type="project" value="UniProtKB-UniRule"/>
</dbReference>
<name>A0A7G5XDT8_9BACT</name>
<gene>
    <name evidence="10 11" type="primary">pckA</name>
    <name evidence="11" type="ORF">H4075_16355</name>
</gene>
<evidence type="ECO:0000256" key="2">
    <source>
        <dbReference type="ARBA" id="ARBA00006052"/>
    </source>
</evidence>
<evidence type="ECO:0000256" key="6">
    <source>
        <dbReference type="ARBA" id="ARBA00022793"/>
    </source>
</evidence>
<keyword evidence="10" id="KW-0464">Manganese</keyword>
<evidence type="ECO:0000256" key="8">
    <source>
        <dbReference type="ARBA" id="ARBA00023239"/>
    </source>
</evidence>
<dbReference type="GO" id="GO:0004612">
    <property type="term" value="F:phosphoenolpyruvate carboxykinase (ATP) activity"/>
    <property type="evidence" value="ECO:0007669"/>
    <property type="project" value="UniProtKB-UniRule"/>
</dbReference>
<comment type="function">
    <text evidence="10">Involved in the gluconeogenesis. Catalyzes the conversion of oxaloacetate (OAA) to phosphoenolpyruvate (PEP) through direct phosphoryl transfer between the nucleoside triphosphate and OAA.</text>
</comment>
<evidence type="ECO:0000256" key="1">
    <source>
        <dbReference type="ARBA" id="ARBA00004742"/>
    </source>
</evidence>
<feature type="binding site" evidence="10">
    <location>
        <begin position="444"/>
        <end position="445"/>
    </location>
    <ligand>
        <name>ATP</name>
        <dbReference type="ChEBI" id="CHEBI:30616"/>
    </ligand>
</feature>
<feature type="binding site" evidence="10">
    <location>
        <position position="325"/>
    </location>
    <ligand>
        <name>substrate</name>
    </ligand>
</feature>
<comment type="catalytic activity">
    <reaction evidence="9 10">
        <text>oxaloacetate + ATP = phosphoenolpyruvate + ADP + CO2</text>
        <dbReference type="Rhea" id="RHEA:18617"/>
        <dbReference type="ChEBI" id="CHEBI:16452"/>
        <dbReference type="ChEBI" id="CHEBI:16526"/>
        <dbReference type="ChEBI" id="CHEBI:30616"/>
        <dbReference type="ChEBI" id="CHEBI:58702"/>
        <dbReference type="ChEBI" id="CHEBI:456216"/>
        <dbReference type="EC" id="4.1.1.49"/>
    </reaction>
</comment>
<dbReference type="KEGG" id="lacs:H4075_16355"/>
<dbReference type="NCBIfam" id="NF006820">
    <property type="entry name" value="PRK09344.1-2"/>
    <property type="match status" value="1"/>
</dbReference>
<feature type="binding site" evidence="10">
    <location>
        <position position="260"/>
    </location>
    <ligand>
        <name>Mn(2+)</name>
        <dbReference type="ChEBI" id="CHEBI:29035"/>
    </ligand>
</feature>
<proteinExistence type="inferred from homology"/>
<dbReference type="EMBL" id="CP060007">
    <property type="protein sequence ID" value="QNA43641.1"/>
    <property type="molecule type" value="Genomic_DNA"/>
</dbReference>
<dbReference type="InterPro" id="IPR001272">
    <property type="entry name" value="PEP_carboxykinase_ATP"/>
</dbReference>
<keyword evidence="12" id="KW-1185">Reference proteome</keyword>
<sequence>MSIPSVFFPEQKLLKLGLKLSSNIHYQLSPEELAEQSINRGQGQYNDTGALCINTGKFTGRSPKDKFIVLDDITKDTVHWNDFNQAIDEKYFHILYKKMMDYLGKKDELWVRDSYACADSNYRLNIRVVNENPWSNLFAYNLFLRPNEEELDSFEPDWHIIQAPNFSANPETDGVRNCNFSIVSFTHKMILIGGSGYTGEMKKGIFTVLNYLLPQQKNVLSMHCSANVGKDADVAVFFGLSGTGKTTLSADPARKLIGDDEHGWNHGSVFNFEGGCYAKCIDLTAEKEPEIFNAIRPGALVENVQFFNGTNKIDFSSKAITENTRVSYPLHFISNALEPAVGGLPKNIFFLTCDATGVLPPIAKLTQGQAMYQFISGYTAKVAGTEAGVTEPKSTFSACFGAPFLPLHPAKYAEMLGKKMNENKVNVWLVNTGWTGGSYGVGNRIKLSYTRALISAALNGELNDVEYENMPVFNLAIPTACTAVPSEILNPRNTWTDKAAYDVKAKSLAEQFITNFKKYASGSGEEILAAAPQV</sequence>
<dbReference type="RefSeq" id="WP_182801903.1">
    <property type="nucleotide sequence ID" value="NZ_CP060007.1"/>
</dbReference>
<evidence type="ECO:0000313" key="12">
    <source>
        <dbReference type="Proteomes" id="UP000515344"/>
    </source>
</evidence>
<comment type="cofactor">
    <cofactor evidence="10">
        <name>Mn(2+)</name>
        <dbReference type="ChEBI" id="CHEBI:29035"/>
    </cofactor>
    <text evidence="10">Binds 1 Mn(2+) ion per subunit.</text>
</comment>
<reference evidence="12" key="1">
    <citation type="submission" date="2020-08" db="EMBL/GenBank/DDBJ databases">
        <title>Lacibacter sp. S13-6-6 genome sequencing.</title>
        <authorList>
            <person name="Jin L."/>
        </authorList>
    </citation>
    <scope>NUCLEOTIDE SEQUENCE [LARGE SCALE GENOMIC DNA]</scope>
    <source>
        <strain evidence="12">S13-6-6</strain>
    </source>
</reference>
<dbReference type="PANTHER" id="PTHR30031">
    <property type="entry name" value="PHOSPHOENOLPYRUVATE CARBOXYKINASE ATP"/>
    <property type="match status" value="1"/>
</dbReference>
<dbReference type="NCBIfam" id="NF006821">
    <property type="entry name" value="PRK09344.1-3"/>
    <property type="match status" value="1"/>
</dbReference>
<dbReference type="GO" id="GO:0005829">
    <property type="term" value="C:cytosol"/>
    <property type="evidence" value="ECO:0007669"/>
    <property type="project" value="TreeGrafter"/>
</dbReference>
<dbReference type="InterPro" id="IPR008210">
    <property type="entry name" value="PEP_carboxykinase_N"/>
</dbReference>
<keyword evidence="7 10" id="KW-0067">ATP-binding</keyword>
<dbReference type="GO" id="GO:0046872">
    <property type="term" value="F:metal ion binding"/>
    <property type="evidence" value="ECO:0007669"/>
    <property type="project" value="UniProtKB-KW"/>
</dbReference>
<keyword evidence="5 10" id="KW-0547">Nucleotide-binding</keyword>
<feature type="binding site" evidence="10">
    <location>
        <position position="203"/>
    </location>
    <ligand>
        <name>ATP</name>
        <dbReference type="ChEBI" id="CHEBI:30616"/>
    </ligand>
</feature>
<dbReference type="Pfam" id="PF01293">
    <property type="entry name" value="PEPCK_ATP"/>
    <property type="match status" value="1"/>
</dbReference>
<accession>A0A7G5XDT8</accession>
<evidence type="ECO:0000256" key="3">
    <source>
        <dbReference type="ARBA" id="ARBA00012363"/>
    </source>
</evidence>
<feature type="binding site" evidence="10">
    <location>
        <position position="288"/>
    </location>
    <ligand>
        <name>ATP</name>
        <dbReference type="ChEBI" id="CHEBI:30616"/>
    </ligand>
</feature>